<comment type="caution">
    <text evidence="1">The sequence shown here is derived from an EMBL/GenBank/DDBJ whole genome shotgun (WGS) entry which is preliminary data.</text>
</comment>
<dbReference type="Proteomes" id="UP001162992">
    <property type="component" value="Chromosome 3"/>
</dbReference>
<name>A0ACC2E5A6_DIPCM</name>
<organism evidence="1 2">
    <name type="scientific">Diphasiastrum complanatum</name>
    <name type="common">Issler's clubmoss</name>
    <name type="synonym">Lycopodium complanatum</name>
    <dbReference type="NCBI Taxonomy" id="34168"/>
    <lineage>
        <taxon>Eukaryota</taxon>
        <taxon>Viridiplantae</taxon>
        <taxon>Streptophyta</taxon>
        <taxon>Embryophyta</taxon>
        <taxon>Tracheophyta</taxon>
        <taxon>Lycopodiopsida</taxon>
        <taxon>Lycopodiales</taxon>
        <taxon>Lycopodiaceae</taxon>
        <taxon>Lycopodioideae</taxon>
        <taxon>Diphasiastrum</taxon>
    </lineage>
</organism>
<dbReference type="EMBL" id="CM055094">
    <property type="protein sequence ID" value="KAJ7561686.1"/>
    <property type="molecule type" value="Genomic_DNA"/>
</dbReference>
<gene>
    <name evidence="1" type="ORF">O6H91_03G037700</name>
</gene>
<evidence type="ECO:0000313" key="1">
    <source>
        <dbReference type="EMBL" id="KAJ7561686.1"/>
    </source>
</evidence>
<reference evidence="2" key="1">
    <citation type="journal article" date="2024" name="Proc. Natl. Acad. Sci. U.S.A.">
        <title>Extraordinary preservation of gene collinearity over three hundred million years revealed in homosporous lycophytes.</title>
        <authorList>
            <person name="Li C."/>
            <person name="Wickell D."/>
            <person name="Kuo L.Y."/>
            <person name="Chen X."/>
            <person name="Nie B."/>
            <person name="Liao X."/>
            <person name="Peng D."/>
            <person name="Ji J."/>
            <person name="Jenkins J."/>
            <person name="Williams M."/>
            <person name="Shu S."/>
            <person name="Plott C."/>
            <person name="Barry K."/>
            <person name="Rajasekar S."/>
            <person name="Grimwood J."/>
            <person name="Han X."/>
            <person name="Sun S."/>
            <person name="Hou Z."/>
            <person name="He W."/>
            <person name="Dai G."/>
            <person name="Sun C."/>
            <person name="Schmutz J."/>
            <person name="Leebens-Mack J.H."/>
            <person name="Li F.W."/>
            <person name="Wang L."/>
        </authorList>
    </citation>
    <scope>NUCLEOTIDE SEQUENCE [LARGE SCALE GENOMIC DNA]</scope>
    <source>
        <strain evidence="2">cv. PW_Plant_1</strain>
    </source>
</reference>
<keyword evidence="2" id="KW-1185">Reference proteome</keyword>
<accession>A0ACC2E5A6</accession>
<sequence>MDQIQSLFIQSGGGLMPKGFIEWEMRGSRELLNFDAESVGYTSLRDVLSSLVVNHKQGAIHRELVCFINPRTPIKNHLVEKAARAYLQPLTVVEKRNKSHFFVKYWQKFVCHSQISFSFKDFFWGSFDAISAFISKVHLLDLSQALQYILALLRPKNLGLLQL</sequence>
<proteinExistence type="predicted"/>
<protein>
    <submittedName>
        <fullName evidence="1">Uncharacterized protein</fullName>
    </submittedName>
</protein>
<evidence type="ECO:0000313" key="2">
    <source>
        <dbReference type="Proteomes" id="UP001162992"/>
    </source>
</evidence>